<evidence type="ECO:0000256" key="2">
    <source>
        <dbReference type="ARBA" id="ARBA00022729"/>
    </source>
</evidence>
<feature type="signal peptide" evidence="4">
    <location>
        <begin position="1"/>
        <end position="22"/>
    </location>
</feature>
<feature type="domain" description="Organic solvent tolerance-like N-terminal" evidence="5">
    <location>
        <begin position="33"/>
        <end position="149"/>
    </location>
</feature>
<dbReference type="Proteomes" id="UP000290287">
    <property type="component" value="Unassembled WGS sequence"/>
</dbReference>
<dbReference type="InterPro" id="IPR005653">
    <property type="entry name" value="OstA-like_N"/>
</dbReference>
<name>A0A4Q0YN82_9GAMM</name>
<keyword evidence="3" id="KW-0574">Periplasm</keyword>
<dbReference type="InterPro" id="IPR014340">
    <property type="entry name" value="LptA"/>
</dbReference>
<reference evidence="6 7" key="1">
    <citation type="submission" date="2017-10" db="EMBL/GenBank/DDBJ databases">
        <title>Nyctiphanis sp. nov., isolated from the stomach of the euphausiid Nyctiphanes simplex (Hansen, 1911) in the Gulf of California.</title>
        <authorList>
            <person name="Gomez-Gil B."/>
            <person name="Aguilar-Mendez M."/>
            <person name="Lopez-Cortes A."/>
            <person name="Gomez-Gutierrez J."/>
            <person name="Roque A."/>
            <person name="Lang E."/>
            <person name="Gonzalez-Castillo A."/>
        </authorList>
    </citation>
    <scope>NUCLEOTIDE SEQUENCE [LARGE SCALE GENOMIC DNA]</scope>
    <source>
        <strain evidence="6 7">CAIM 600</strain>
    </source>
</reference>
<accession>A0A4Q0YN82</accession>
<proteinExistence type="predicted"/>
<dbReference type="RefSeq" id="WP_129123528.1">
    <property type="nucleotide sequence ID" value="NZ_PEIB01000029.1"/>
</dbReference>
<dbReference type="GO" id="GO:0015920">
    <property type="term" value="P:lipopolysaccharide transport"/>
    <property type="evidence" value="ECO:0007669"/>
    <property type="project" value="InterPro"/>
</dbReference>
<evidence type="ECO:0000256" key="1">
    <source>
        <dbReference type="ARBA" id="ARBA00022448"/>
    </source>
</evidence>
<dbReference type="AlphaFoldDB" id="A0A4Q0YN82"/>
<evidence type="ECO:0000259" key="5">
    <source>
        <dbReference type="Pfam" id="PF03968"/>
    </source>
</evidence>
<sequence>MNRLHSVIVSLLLVLGSQTAQAKSTDMQQPILIDAESQFLDLKTGLAVFTDKVYINQGTIRLFANKVDAKRIQQVKEGEGQQYEFIDAIGTPVTFELILDDGQKVNGKALKLHYDVANGLLKLNDDAVVEHQGGSRVESNTITYNITKEQVFAGRSTTTLPPQSSPKK</sequence>
<protein>
    <submittedName>
        <fullName evidence="6">Lipopolysaccharide transport periplasmic protein LptA</fullName>
    </submittedName>
</protein>
<keyword evidence="7" id="KW-1185">Reference proteome</keyword>
<evidence type="ECO:0000256" key="4">
    <source>
        <dbReference type="SAM" id="SignalP"/>
    </source>
</evidence>
<dbReference type="NCBIfam" id="TIGR03002">
    <property type="entry name" value="outer_YhbN_LptA"/>
    <property type="match status" value="1"/>
</dbReference>
<keyword evidence="1" id="KW-0813">Transport</keyword>
<feature type="chain" id="PRO_5020324128" evidence="4">
    <location>
        <begin position="23"/>
        <end position="168"/>
    </location>
</feature>
<dbReference type="PANTHER" id="PTHR36504">
    <property type="entry name" value="LIPOPOLYSACCHARIDE EXPORT SYSTEM PROTEIN LPTA"/>
    <property type="match status" value="1"/>
</dbReference>
<dbReference type="GO" id="GO:0017089">
    <property type="term" value="F:glycolipid transfer activity"/>
    <property type="evidence" value="ECO:0007669"/>
    <property type="project" value="TreeGrafter"/>
</dbReference>
<dbReference type="GO" id="GO:0009279">
    <property type="term" value="C:cell outer membrane"/>
    <property type="evidence" value="ECO:0007669"/>
    <property type="project" value="TreeGrafter"/>
</dbReference>
<dbReference type="Pfam" id="PF03968">
    <property type="entry name" value="LptD_N"/>
    <property type="match status" value="1"/>
</dbReference>
<comment type="caution">
    <text evidence="6">The sequence shown here is derived from an EMBL/GenBank/DDBJ whole genome shotgun (WGS) entry which is preliminary data.</text>
</comment>
<gene>
    <name evidence="6" type="primary">lptA</name>
    <name evidence="6" type="ORF">CS022_18770</name>
</gene>
<dbReference type="Gene3D" id="2.60.450.10">
    <property type="entry name" value="Lipopolysaccharide (LPS) transport protein A like domain"/>
    <property type="match status" value="1"/>
</dbReference>
<organism evidence="6 7">
    <name type="scientific">Veronia nyctiphanis</name>
    <dbReference type="NCBI Taxonomy" id="1278244"/>
    <lineage>
        <taxon>Bacteria</taxon>
        <taxon>Pseudomonadati</taxon>
        <taxon>Pseudomonadota</taxon>
        <taxon>Gammaproteobacteria</taxon>
        <taxon>Vibrionales</taxon>
        <taxon>Vibrionaceae</taxon>
        <taxon>Veronia</taxon>
    </lineage>
</organism>
<dbReference type="GO" id="GO:0001530">
    <property type="term" value="F:lipopolysaccharide binding"/>
    <property type="evidence" value="ECO:0007669"/>
    <property type="project" value="InterPro"/>
</dbReference>
<keyword evidence="2 4" id="KW-0732">Signal</keyword>
<evidence type="ECO:0000256" key="3">
    <source>
        <dbReference type="ARBA" id="ARBA00022764"/>
    </source>
</evidence>
<dbReference type="OrthoDB" id="5295619at2"/>
<dbReference type="InterPro" id="IPR052037">
    <property type="entry name" value="LPS_export_LptA"/>
</dbReference>
<dbReference type="GO" id="GO:0030288">
    <property type="term" value="C:outer membrane-bounded periplasmic space"/>
    <property type="evidence" value="ECO:0007669"/>
    <property type="project" value="TreeGrafter"/>
</dbReference>
<evidence type="ECO:0000313" key="6">
    <source>
        <dbReference type="EMBL" id="RXJ71923.1"/>
    </source>
</evidence>
<evidence type="ECO:0000313" key="7">
    <source>
        <dbReference type="Proteomes" id="UP000290287"/>
    </source>
</evidence>
<dbReference type="PANTHER" id="PTHR36504:SF1">
    <property type="entry name" value="LIPOPOLYSACCHARIDE EXPORT SYSTEM PROTEIN LPTA"/>
    <property type="match status" value="1"/>
</dbReference>
<dbReference type="EMBL" id="PEIB01000029">
    <property type="protein sequence ID" value="RXJ71923.1"/>
    <property type="molecule type" value="Genomic_DNA"/>
</dbReference>